<evidence type="ECO:0000256" key="5">
    <source>
        <dbReference type="ARBA" id="ARBA00022989"/>
    </source>
</evidence>
<comment type="caution">
    <text evidence="10">The sequence shown here is derived from an EMBL/GenBank/DDBJ whole genome shotgun (WGS) entry which is preliminary data.</text>
</comment>
<organism evidence="10 11">
    <name type="scientific">Georgenia alba</name>
    <dbReference type="NCBI Taxonomy" id="2233858"/>
    <lineage>
        <taxon>Bacteria</taxon>
        <taxon>Bacillati</taxon>
        <taxon>Actinomycetota</taxon>
        <taxon>Actinomycetes</taxon>
        <taxon>Micrococcales</taxon>
        <taxon>Bogoriellaceae</taxon>
        <taxon>Georgenia</taxon>
    </lineage>
</organism>
<dbReference type="PROSITE" id="PS50928">
    <property type="entry name" value="ABC_TM1"/>
    <property type="match status" value="1"/>
</dbReference>
<dbReference type="PANTHER" id="PTHR32243">
    <property type="entry name" value="MALTOSE TRANSPORT SYSTEM PERMEASE-RELATED"/>
    <property type="match status" value="1"/>
</dbReference>
<dbReference type="InterPro" id="IPR000515">
    <property type="entry name" value="MetI-like"/>
</dbReference>
<sequence length="301" mass="32250">MTSAVAEREQTSAGDAARRAGNGRGAGGARHRTAKAASNLILLLVAAAFSVPLLWVVLASIDPQATLAVRWPDPPSAENFRAVLNTETTFRPMWNSLVLCGGATLVTVVCSALAAYPLSRYSSRAKRPFLLTVIFATGLPITAVMIPVYAMFVQVNLIDSMFGAVLFLATSSLPYGMFLTKNFMDGVPLELEESAWTEGATMLQTLSKIVLPLMRPGTAVVTIFTFVTMWGNFFVPFMLLLSPDKLPAAVSLYTFSSQYGQVAYGQLAAFSILYSLPVVVLYLLMGRRLGAGFALTGGIKG</sequence>
<dbReference type="CDD" id="cd06261">
    <property type="entry name" value="TM_PBP2"/>
    <property type="match status" value="1"/>
</dbReference>
<dbReference type="SUPFAM" id="SSF161098">
    <property type="entry name" value="MetI-like"/>
    <property type="match status" value="1"/>
</dbReference>
<protein>
    <submittedName>
        <fullName evidence="10">Carbohydrate ABC transporter permease</fullName>
    </submittedName>
</protein>
<feature type="transmembrane region" description="Helical" evidence="7">
    <location>
        <begin position="40"/>
        <end position="61"/>
    </location>
</feature>
<dbReference type="Pfam" id="PF00528">
    <property type="entry name" value="BPD_transp_1"/>
    <property type="match status" value="1"/>
</dbReference>
<dbReference type="Proteomes" id="UP001596455">
    <property type="component" value="Unassembled WGS sequence"/>
</dbReference>
<evidence type="ECO:0000256" key="4">
    <source>
        <dbReference type="ARBA" id="ARBA00022692"/>
    </source>
</evidence>
<dbReference type="Gene3D" id="1.10.3720.10">
    <property type="entry name" value="MetI-like"/>
    <property type="match status" value="1"/>
</dbReference>
<dbReference type="InterPro" id="IPR035906">
    <property type="entry name" value="MetI-like_sf"/>
</dbReference>
<evidence type="ECO:0000256" key="1">
    <source>
        <dbReference type="ARBA" id="ARBA00004651"/>
    </source>
</evidence>
<evidence type="ECO:0000256" key="6">
    <source>
        <dbReference type="ARBA" id="ARBA00023136"/>
    </source>
</evidence>
<keyword evidence="6 7" id="KW-0472">Membrane</keyword>
<feature type="compositionally biased region" description="Basic and acidic residues" evidence="8">
    <location>
        <begin position="1"/>
        <end position="10"/>
    </location>
</feature>
<evidence type="ECO:0000256" key="3">
    <source>
        <dbReference type="ARBA" id="ARBA00022475"/>
    </source>
</evidence>
<feature type="region of interest" description="Disordered" evidence="8">
    <location>
        <begin position="1"/>
        <end position="29"/>
    </location>
</feature>
<gene>
    <name evidence="10" type="ORF">ACFQQL_04215</name>
</gene>
<evidence type="ECO:0000256" key="2">
    <source>
        <dbReference type="ARBA" id="ARBA00022448"/>
    </source>
</evidence>
<dbReference type="EMBL" id="JBHTCQ010000001">
    <property type="protein sequence ID" value="MFC7404304.1"/>
    <property type="molecule type" value="Genomic_DNA"/>
</dbReference>
<feature type="transmembrane region" description="Helical" evidence="7">
    <location>
        <begin position="161"/>
        <end position="179"/>
    </location>
</feature>
<reference evidence="11" key="1">
    <citation type="journal article" date="2019" name="Int. J. Syst. Evol. Microbiol.">
        <title>The Global Catalogue of Microorganisms (GCM) 10K type strain sequencing project: providing services to taxonomists for standard genome sequencing and annotation.</title>
        <authorList>
            <consortium name="The Broad Institute Genomics Platform"/>
            <consortium name="The Broad Institute Genome Sequencing Center for Infectious Disease"/>
            <person name="Wu L."/>
            <person name="Ma J."/>
        </authorList>
    </citation>
    <scope>NUCLEOTIDE SEQUENCE [LARGE SCALE GENOMIC DNA]</scope>
    <source>
        <strain evidence="11">JCM 1490</strain>
    </source>
</reference>
<dbReference type="PANTHER" id="PTHR32243:SF18">
    <property type="entry name" value="INNER MEMBRANE ABC TRANSPORTER PERMEASE PROTEIN YCJP"/>
    <property type="match status" value="1"/>
</dbReference>
<keyword evidence="5 7" id="KW-1133">Transmembrane helix</keyword>
<comment type="similarity">
    <text evidence="7">Belongs to the binding-protein-dependent transport system permease family.</text>
</comment>
<proteinExistence type="inferred from homology"/>
<feature type="domain" description="ABC transmembrane type-1" evidence="9">
    <location>
        <begin position="93"/>
        <end position="285"/>
    </location>
</feature>
<feature type="transmembrane region" description="Helical" evidence="7">
    <location>
        <begin position="128"/>
        <end position="149"/>
    </location>
</feature>
<evidence type="ECO:0000259" key="9">
    <source>
        <dbReference type="PROSITE" id="PS50928"/>
    </source>
</evidence>
<keyword evidence="11" id="KW-1185">Reference proteome</keyword>
<feature type="transmembrane region" description="Helical" evidence="7">
    <location>
        <begin position="93"/>
        <end position="116"/>
    </location>
</feature>
<feature type="transmembrane region" description="Helical" evidence="7">
    <location>
        <begin position="262"/>
        <end position="284"/>
    </location>
</feature>
<evidence type="ECO:0000313" key="11">
    <source>
        <dbReference type="Proteomes" id="UP001596455"/>
    </source>
</evidence>
<accession>A0ABW2Q478</accession>
<comment type="subcellular location">
    <subcellularLocation>
        <location evidence="1 7">Cell membrane</location>
        <topology evidence="1 7">Multi-pass membrane protein</topology>
    </subcellularLocation>
</comment>
<feature type="transmembrane region" description="Helical" evidence="7">
    <location>
        <begin position="218"/>
        <end position="242"/>
    </location>
</feature>
<name>A0ABW2Q478_9MICO</name>
<evidence type="ECO:0000313" key="10">
    <source>
        <dbReference type="EMBL" id="MFC7404304.1"/>
    </source>
</evidence>
<dbReference type="InterPro" id="IPR050901">
    <property type="entry name" value="BP-dep_ABC_trans_perm"/>
</dbReference>
<keyword evidence="4 7" id="KW-0812">Transmembrane</keyword>
<keyword evidence="3" id="KW-1003">Cell membrane</keyword>
<keyword evidence="2 7" id="KW-0813">Transport</keyword>
<evidence type="ECO:0000256" key="8">
    <source>
        <dbReference type="SAM" id="MobiDB-lite"/>
    </source>
</evidence>
<evidence type="ECO:0000256" key="7">
    <source>
        <dbReference type="RuleBase" id="RU363032"/>
    </source>
</evidence>
<dbReference type="RefSeq" id="WP_382391564.1">
    <property type="nucleotide sequence ID" value="NZ_JBHTCQ010000001.1"/>
</dbReference>